<keyword evidence="3" id="KW-0964">Secreted</keyword>
<evidence type="ECO:0000256" key="10">
    <source>
        <dbReference type="ARBA" id="ARBA00038043"/>
    </source>
</evidence>
<evidence type="ECO:0000256" key="9">
    <source>
        <dbReference type="ARBA" id="ARBA00023136"/>
    </source>
</evidence>
<dbReference type="Proteomes" id="UP001159364">
    <property type="component" value="Linkage Group LG03"/>
</dbReference>
<keyword evidence="8" id="KW-1133">Transmembrane helix</keyword>
<dbReference type="Pfam" id="PF08263">
    <property type="entry name" value="LRRNT_2"/>
    <property type="match status" value="1"/>
</dbReference>
<proteinExistence type="inferred from homology"/>
<keyword evidence="5" id="KW-0812">Transmembrane</keyword>
<keyword evidence="9" id="KW-0472">Membrane</keyword>
<name>A0AAV8TV17_9ROSI</name>
<evidence type="ECO:0000256" key="4">
    <source>
        <dbReference type="ARBA" id="ARBA00022614"/>
    </source>
</evidence>
<dbReference type="SUPFAM" id="SSF52058">
    <property type="entry name" value="L domain-like"/>
    <property type="match status" value="2"/>
</dbReference>
<dbReference type="InterPro" id="IPR001611">
    <property type="entry name" value="Leu-rich_rpt"/>
</dbReference>
<gene>
    <name evidence="13" type="ORF">K2173_008991</name>
</gene>
<evidence type="ECO:0000256" key="3">
    <source>
        <dbReference type="ARBA" id="ARBA00022512"/>
    </source>
</evidence>
<keyword evidence="3" id="KW-0134">Cell wall</keyword>
<evidence type="ECO:0000256" key="6">
    <source>
        <dbReference type="ARBA" id="ARBA00022729"/>
    </source>
</evidence>
<dbReference type="EMBL" id="JAIWQS010000003">
    <property type="protein sequence ID" value="KAJ8769909.1"/>
    <property type="molecule type" value="Genomic_DNA"/>
</dbReference>
<dbReference type="Gene3D" id="3.80.10.10">
    <property type="entry name" value="Ribonuclease Inhibitor"/>
    <property type="match status" value="2"/>
</dbReference>
<dbReference type="InterPro" id="IPR003591">
    <property type="entry name" value="Leu-rich_rpt_typical-subtyp"/>
</dbReference>
<evidence type="ECO:0000256" key="8">
    <source>
        <dbReference type="ARBA" id="ARBA00022989"/>
    </source>
</evidence>
<sequence>MQSLRWVFQLLLLYSIIDASASAICSDADREALLAFKASIKKDATDSLYTWVGRDCCTGEWEGVQCNPDTGRVTQLVFQGDVRDGGYYMIGKLSPSLGSLCYLETLQITGMKHITGPIPESFSKLTHLKALVLEDNSLQGNVPSGLAHLSNLVMLSLAGNHLSGNIPSSLGNLTNLQILGLSRNSLTGPIPNSFENFRSLLNLDLSFNSLSGLIPDMFGSSPNLNFLQLSHNRLSGEIPNSVFKLAQLQNLYLDNNQLMGKLPDQISALKSLEYLSLGSNNLTGPIPLSLSTLPKLWHLDLSRNRFFHPVPVLQARAFPSLISVDLSYNNLTLGTVPSWIKDRAFSEVNLAGCGIRGTLPRFARPDSLDTLDLSDNFLAGGVSGFLGNMSNLKTLKLSNNQLRFDIQEIRLPDWIVVLHLQKNQITGLISRILNNSTSHLEELDVSQNQISGAIPEFVEGFSLNVLNIGSNKITGHIPSSISSLKQLKRFDISRNQITGLIPDSLGLLSELQWIDLSINGLTGKIPTSLLGIKDLKHANFRANRLCGEIPQGRPYNIFPAVAYAHNLCLCGKPMPPCRTKD</sequence>
<dbReference type="Pfam" id="PF13855">
    <property type="entry name" value="LRR_8"/>
    <property type="match status" value="3"/>
</dbReference>
<evidence type="ECO:0000313" key="13">
    <source>
        <dbReference type="EMBL" id="KAJ8769909.1"/>
    </source>
</evidence>
<keyword evidence="14" id="KW-1185">Reference proteome</keyword>
<keyword evidence="4" id="KW-0433">Leucine-rich repeat</keyword>
<keyword evidence="6 11" id="KW-0732">Signal</keyword>
<keyword evidence="7" id="KW-0677">Repeat</keyword>
<evidence type="ECO:0000313" key="14">
    <source>
        <dbReference type="Proteomes" id="UP001159364"/>
    </source>
</evidence>
<dbReference type="InterPro" id="IPR051848">
    <property type="entry name" value="PGIP"/>
</dbReference>
<evidence type="ECO:0000256" key="5">
    <source>
        <dbReference type="ARBA" id="ARBA00022692"/>
    </source>
</evidence>
<evidence type="ECO:0000256" key="11">
    <source>
        <dbReference type="SAM" id="SignalP"/>
    </source>
</evidence>
<dbReference type="PANTHER" id="PTHR48059:SF38">
    <property type="entry name" value="OS04G0534166 PROTEIN"/>
    <property type="match status" value="1"/>
</dbReference>
<dbReference type="SMART" id="SM00369">
    <property type="entry name" value="LRR_TYP"/>
    <property type="match status" value="8"/>
</dbReference>
<evidence type="ECO:0000256" key="7">
    <source>
        <dbReference type="ARBA" id="ARBA00022737"/>
    </source>
</evidence>
<dbReference type="InterPro" id="IPR013210">
    <property type="entry name" value="LRR_N_plant-typ"/>
</dbReference>
<evidence type="ECO:0000259" key="12">
    <source>
        <dbReference type="Pfam" id="PF08263"/>
    </source>
</evidence>
<dbReference type="PANTHER" id="PTHR48059">
    <property type="entry name" value="POLYGALACTURONASE INHIBITOR 1"/>
    <property type="match status" value="1"/>
</dbReference>
<dbReference type="PRINTS" id="PR00019">
    <property type="entry name" value="LEURICHRPT"/>
</dbReference>
<protein>
    <recommendedName>
        <fullName evidence="12">Leucine-rich repeat-containing N-terminal plant-type domain-containing protein</fullName>
    </recommendedName>
</protein>
<comment type="subcellular location">
    <subcellularLocation>
        <location evidence="2">Membrane</location>
    </subcellularLocation>
    <subcellularLocation>
        <location evidence="1">Secreted</location>
        <location evidence="1">Cell wall</location>
    </subcellularLocation>
</comment>
<evidence type="ECO:0000256" key="1">
    <source>
        <dbReference type="ARBA" id="ARBA00004191"/>
    </source>
</evidence>
<reference evidence="13 14" key="1">
    <citation type="submission" date="2021-09" db="EMBL/GenBank/DDBJ databases">
        <title>Genomic insights and catalytic innovation underlie evolution of tropane alkaloids biosynthesis.</title>
        <authorList>
            <person name="Wang Y.-J."/>
            <person name="Tian T."/>
            <person name="Huang J.-P."/>
            <person name="Huang S.-X."/>
        </authorList>
    </citation>
    <scope>NUCLEOTIDE SEQUENCE [LARGE SCALE GENOMIC DNA]</scope>
    <source>
        <strain evidence="13">KIB-2018</strain>
        <tissue evidence="13">Leaf</tissue>
    </source>
</reference>
<organism evidence="13 14">
    <name type="scientific">Erythroxylum novogranatense</name>
    <dbReference type="NCBI Taxonomy" id="1862640"/>
    <lineage>
        <taxon>Eukaryota</taxon>
        <taxon>Viridiplantae</taxon>
        <taxon>Streptophyta</taxon>
        <taxon>Embryophyta</taxon>
        <taxon>Tracheophyta</taxon>
        <taxon>Spermatophyta</taxon>
        <taxon>Magnoliopsida</taxon>
        <taxon>eudicotyledons</taxon>
        <taxon>Gunneridae</taxon>
        <taxon>Pentapetalae</taxon>
        <taxon>rosids</taxon>
        <taxon>fabids</taxon>
        <taxon>Malpighiales</taxon>
        <taxon>Erythroxylaceae</taxon>
        <taxon>Erythroxylum</taxon>
    </lineage>
</organism>
<feature type="signal peptide" evidence="11">
    <location>
        <begin position="1"/>
        <end position="22"/>
    </location>
</feature>
<comment type="similarity">
    <text evidence="10">Belongs to the polygalacturonase-inhibiting protein family.</text>
</comment>
<dbReference type="FunFam" id="3.80.10.10:FF:000400">
    <property type="entry name" value="Nuclear pore complex protein NUP107"/>
    <property type="match status" value="1"/>
</dbReference>
<comment type="caution">
    <text evidence="13">The sequence shown here is derived from an EMBL/GenBank/DDBJ whole genome shotgun (WGS) entry which is preliminary data.</text>
</comment>
<dbReference type="GO" id="GO:0016020">
    <property type="term" value="C:membrane"/>
    <property type="evidence" value="ECO:0007669"/>
    <property type="project" value="UniProtKB-SubCell"/>
</dbReference>
<dbReference type="AlphaFoldDB" id="A0AAV8TV17"/>
<dbReference type="SMART" id="SM00365">
    <property type="entry name" value="LRR_SD22"/>
    <property type="match status" value="4"/>
</dbReference>
<dbReference type="FunFam" id="3.80.10.10:FF:000716">
    <property type="entry name" value="LRR receptor-like serine/threonine-protein kinase GSO1"/>
    <property type="match status" value="1"/>
</dbReference>
<feature type="domain" description="Leucine-rich repeat-containing N-terminal plant-type" evidence="12">
    <location>
        <begin position="27"/>
        <end position="67"/>
    </location>
</feature>
<dbReference type="InterPro" id="IPR032675">
    <property type="entry name" value="LRR_dom_sf"/>
</dbReference>
<feature type="chain" id="PRO_5043608645" description="Leucine-rich repeat-containing N-terminal plant-type domain-containing protein" evidence="11">
    <location>
        <begin position="23"/>
        <end position="581"/>
    </location>
</feature>
<accession>A0AAV8TV17</accession>
<dbReference type="FunFam" id="3.80.10.10:FF:000383">
    <property type="entry name" value="Leucine-rich repeat receptor protein kinase EMS1"/>
    <property type="match status" value="1"/>
</dbReference>
<evidence type="ECO:0000256" key="2">
    <source>
        <dbReference type="ARBA" id="ARBA00004370"/>
    </source>
</evidence>
<dbReference type="Pfam" id="PF00560">
    <property type="entry name" value="LRR_1"/>
    <property type="match status" value="4"/>
</dbReference>